<name>A0A9Q1CKU6_HOLLE</name>
<reference evidence="2" key="1">
    <citation type="submission" date="2021-10" db="EMBL/GenBank/DDBJ databases">
        <title>Tropical sea cucumber genome reveals ecological adaptation and Cuvierian tubules defense mechanism.</title>
        <authorList>
            <person name="Chen T."/>
        </authorList>
    </citation>
    <scope>NUCLEOTIDE SEQUENCE</scope>
    <source>
        <strain evidence="2">Nanhai2018</strain>
        <tissue evidence="2">Muscle</tissue>
    </source>
</reference>
<dbReference type="Proteomes" id="UP001152320">
    <property type="component" value="Chromosome 2"/>
</dbReference>
<feature type="region of interest" description="Disordered" evidence="1">
    <location>
        <begin position="2908"/>
        <end position="2931"/>
    </location>
</feature>
<dbReference type="OrthoDB" id="2104158at2759"/>
<feature type="compositionally biased region" description="Basic residues" evidence="1">
    <location>
        <begin position="2908"/>
        <end position="2921"/>
    </location>
</feature>
<feature type="compositionally biased region" description="Polar residues" evidence="1">
    <location>
        <begin position="2403"/>
        <end position="2416"/>
    </location>
</feature>
<feature type="compositionally biased region" description="Low complexity" evidence="1">
    <location>
        <begin position="3268"/>
        <end position="3281"/>
    </location>
</feature>
<dbReference type="EMBL" id="JAIZAY010000002">
    <property type="protein sequence ID" value="KAJ8046598.1"/>
    <property type="molecule type" value="Genomic_DNA"/>
</dbReference>
<keyword evidence="2" id="KW-0282">Flagellum</keyword>
<dbReference type="GO" id="GO:0060271">
    <property type="term" value="P:cilium assembly"/>
    <property type="evidence" value="ECO:0007669"/>
    <property type="project" value="TreeGrafter"/>
</dbReference>
<feature type="region of interest" description="Disordered" evidence="1">
    <location>
        <begin position="540"/>
        <end position="562"/>
    </location>
</feature>
<feature type="compositionally biased region" description="Basic and acidic residues" evidence="1">
    <location>
        <begin position="2922"/>
        <end position="2931"/>
    </location>
</feature>
<gene>
    <name evidence="2" type="ORF">HOLleu_05330</name>
</gene>
<dbReference type="PANTHER" id="PTHR33487:SF1">
    <property type="entry name" value="CILIA- AND FLAGELLA-ASSOCIATED PROTEIN 54"/>
    <property type="match status" value="1"/>
</dbReference>
<evidence type="ECO:0000313" key="3">
    <source>
        <dbReference type="Proteomes" id="UP001152320"/>
    </source>
</evidence>
<feature type="region of interest" description="Disordered" evidence="1">
    <location>
        <begin position="2010"/>
        <end position="2033"/>
    </location>
</feature>
<accession>A0A9Q1CKU6</accession>
<feature type="region of interest" description="Disordered" evidence="1">
    <location>
        <begin position="2390"/>
        <end position="2425"/>
    </location>
</feature>
<feature type="compositionally biased region" description="Polar residues" evidence="1">
    <location>
        <begin position="850"/>
        <end position="862"/>
    </location>
</feature>
<organism evidence="2 3">
    <name type="scientific">Holothuria leucospilota</name>
    <name type="common">Black long sea cucumber</name>
    <name type="synonym">Mertensiothuria leucospilota</name>
    <dbReference type="NCBI Taxonomy" id="206669"/>
    <lineage>
        <taxon>Eukaryota</taxon>
        <taxon>Metazoa</taxon>
        <taxon>Echinodermata</taxon>
        <taxon>Eleutherozoa</taxon>
        <taxon>Echinozoa</taxon>
        <taxon>Holothuroidea</taxon>
        <taxon>Aspidochirotacea</taxon>
        <taxon>Aspidochirotida</taxon>
        <taxon>Holothuriidae</taxon>
        <taxon>Holothuria</taxon>
    </lineage>
</organism>
<keyword evidence="2" id="KW-0966">Cell projection</keyword>
<evidence type="ECO:0000256" key="1">
    <source>
        <dbReference type="SAM" id="MobiDB-lite"/>
    </source>
</evidence>
<dbReference type="InterPro" id="IPR027912">
    <property type="entry name" value="CFAP54"/>
</dbReference>
<comment type="caution">
    <text evidence="2">The sequence shown here is derived from an EMBL/GenBank/DDBJ whole genome shotgun (WGS) entry which is preliminary data.</text>
</comment>
<feature type="region of interest" description="Disordered" evidence="1">
    <location>
        <begin position="1659"/>
        <end position="1700"/>
    </location>
</feature>
<dbReference type="Pfam" id="PF14858">
    <property type="entry name" value="CFAP54_N"/>
    <property type="match status" value="2"/>
</dbReference>
<sequence>MAATLQARAALSVKKPSSTFYDDDKNPVFNAFVEECKLFIQYMQRRVSGSFRKKDDEPFSRGSNTLFTLWNSYQARLPEAYFQQKVIEMGDFLVTIEEYNLAVWQCYGRYLDQFGDQHIEDITDINTVMEIFFPGGLETQKASLTFRALYGKSICNYQLVLQTDQKLQNSESVTKCLKILAFLRLITQVVLPKEPLCWLVYNGTIHIYSVSRHLMTLGHSAKVLEFLLWACMCIENSVPLMSVRYLQWQTTLYTAVCQCYYDCKAPQHAETFARRALAKVNELSQLEKISSSTLTAETEAKFRQAAVRLGIMVFKRSVFDARKRTKGLLRPKTRSNLKDSQSPTEGRTVTIVASDGRLIWHKTTKQRLDELNKKHGSQPWPRTAVEKLLAEMFEGSAAQFLAILETLADSTRRTLLTSPAAADTEDHILDTFSELFFAGLEIISGGGGHNPRAPQSVSSISLAGVVRGSSLMERATSSEDGVPISAVVKFLKCAYNYEQWEVYDMVVQHAMDYIKNDSDPQLAGDLKSLEILEVMEPLNSKRKSKRSTGPNDDGTVYSEPTTLPLPPSAQNISADNLVTLAEIIFACSRSPAADMMDKDMIVDATLFLWSKCKAVFQKFQTGAIDSTKYLQRMDNPSKWIHVLSIVQEVMYWCGIGSVDPSVTAEVAIRLALVLESNATNILNNKDASKLIEKVKDADLQSESTKLDSPGPRSGKISVTSISGRDTALTGGQAGATLYTTTVLNQGPEDQLLLAREFLDRALQGMSAARSAVATTDGDSIADVSWIKDQKMTDVPVSNLQDNTESSEAVHHTIMDLHLELLYMFHRVCLKLAGLLNSKKNKKANRDISARTGQRMSASSGLRSSRADTSALLSAVDTSEELVSACGKNLLSRALFNMQRALQKGSGSSPTADQKQDMEEALSFITKAQDQEQKLYVTNTQKKAESARITGVPPPPLLVCRTDNTMVFKPAPFTPSQKVAWYRIFARPFVGSNVKVRLNDHNLPGTGDDIPAYDCELKVSGLTTNERYVFAVAAYAATGELIGGTIGDTSKPILVSHPLPILMVWAFLSQAAYQVGCYSIGLHASRVLWNHFVADIPPPESDTDNLMAKEDYKLILKRLNPSTASVASPLLLRMFLSSIFINVDVSIREGSIYCDKLCDEGPYYSGQIQRLGECERMLVALELAGWLNESNLALQAVVQCYGLLAPLIYYKIPSAPVVQILIRCYAVLQETPINLLQRRQQSTTDSLHHMLASVTFYLAKVLRIWKQRNLSNYLTDSGKKMLAVEREMDKAKPDSSQVDFIEEADSGQVIGQTGLQANRRKRAKRPGGHANLNLEGTQNEELRALEAHILKLSKLAHNTDELTGSEDPNILHAFIATLPSRYAYKEVVKFRRRARYLEFFVQVVQKALSEGLVDIATEWCDETVNWLIRRNEQLSAVKATITKQAGGMTLAGDDTKKYAAAVVEFSKNKPSEQAKPSTDVKPSPRRRKKKVQLLVHLRSHLKLSDAAREEQEARELQAFEKLEVFFGDFYRTMRRKQRLRKICSDEMPWRSHMNILQGLCHFAQFLGKIEKRNKLLGPTAGDIYRSSYLDNDWFTFDTVGTLLVGWDGGPSRSPTRQGDSGHPQQHDPIIAQLQQLDADEVGKAVTTAIEVAALATVGEPVLRIPPPPDDKVSDTLQTYHSSESEKDAKGAQPPHDISGLSSPATLDSLAKSFDYLKKAVVLAHRGCHWNLLQNACRAMWNCAHTALLHCFSEGYDNSLVTVDALRGIMWKPFYMAVDCLLDMLIRLQKDDDSQKKMKKGPVEEKRQAWVGDISDEKGGASLKFEPLLDDTSFIDSRWTRRLVVRVMEMLYYEQQWERLADVAMKFNMLTKERYSEHVSPVLVQAQRKLMSRVHAYGGPPPVQPHFRGASATYNGEPITSENYMYCQLKMEVNTSMFPPIETGGRIDPEGHNVYDSASDAFKLVSVPLDISSSLSSFREVLDQSSYTSRALQHSRKLLVLYLASQQNATTSTTVGNHSTHSHVGFSETDDNPQVPTPPDLTKAEFKTVQEVQIPALPKSQLGVVVSSYDKTIEILLGRKQNNLAAQAMHELGNIHYHSGNIRVAYRWWSGALDLIMNTDDTLHSWRELVRGKKQQDISNYFLSRCGIWGCVLGAVLAAKIAQYVLTSDLGLRQDSCFLAAYLFKALFRTTLPHPTADRDYALYDIGEGCEVQYLVPGVDLLSDKFRCDGRTLVAALRWVTEELSRGRHNLMVLPLLTLYQYLTTYVCRDLQRAVDGRILKVRILTDLGLYSEAFTVLSRLLHGERLPQTADNNFRQVESKMPTQKFNTGKPLLEPINLKMLEYLLDKRLSPSLGTLYGPHLTCHLSLVQAHLMVSLAGTIHVLPDQEDVTFTPQAPQKKPPSPTSVSTHSRAPTSVISKKDKQNTPRVTLRDCVASDDEASQESVALTEDTTKKFTGGKKPLTLERIKGVLLKSAEDMLKLMVEVLHGQSFGNISAAELELITLAKLEISAIFQQRHLSVSAADIVVTAMQSLQESELFKEVKKQQVVRRPSSMRGSRQKLLSDAELNLNSDDSPSQFQYQNFQSRSRLDGRLWLSCRLCLVKSLMGQVRGMGTLGGSSQRSGVPDCRTMCMEGLAEADACGDAEMQAEFFMQGALLDLQEGRDVEDIKDTLMEVMNLLDSQQTLSPPGGLLHALAKIQFTDLNAISGQENDATLQAYLETHKVLLEQMMYLGEKIDQHKTNSFLSAPSSPLANLYLPHIPYLVKNKMRIGHTLARKAALISKPSSSSKLPSQKLTDMWLTSASVLGTALELASILASKDHTLIAEIMLHLGKVQCQLCHHNLGFPCRLAVKTLLDAIETSLKADQDLGLIRQAYTEIALAYLASSSERQPVETPESIDIQLEVKQEKKKKTGSAKKGSRGKVQKDVDESEFSRERKKEQYAAWVALRAATCVGDALRSQSLLIGDPQLTSSSLKEKVLNKLPEFAQQDLLGNSPVPKAPPTPHPSPIMSQLEPVEEVLLDNKSEGVASDISPTIPGPRQAPITWIHLVGYTAVLQRMCNLGTVAVGDSGESTNNNGFEEAELVEHSFSRDIVHSPLFSSTTSLRLQSMTQFLIAHLPYYQSCLAVPPPSLLNLPPQETPSAKLLIQSYHGNRSNIPQISLPKRMPSLKVSEKNLTTCSENEICVQWYQPSFRVVTKNAHAGILLLYAVGKPPPKTSSKSAGKTPYVIHKIEMSLSDVVDLHDHLAILRQWADMSLSDTPKPVSAVTMSPSSGGSAGGSTRTPSKKSRRTARIAQLSAKVKKDENLEALLRQCIQSVEEMLKTQTAEQDRVSSSAEMPFEVSLSNIHQFEQLFDPSFGDWLKGSKLFDWLISLLEAAVA</sequence>
<feature type="region of interest" description="Disordered" evidence="1">
    <location>
        <begin position="842"/>
        <end position="862"/>
    </location>
</feature>
<keyword evidence="2" id="KW-0969">Cilium</keyword>
<protein>
    <submittedName>
        <fullName evidence="2">Cilia- and flagella-associated protein 54</fullName>
    </submittedName>
</protein>
<feature type="region of interest" description="Disordered" evidence="1">
    <location>
        <begin position="3258"/>
        <end position="3289"/>
    </location>
</feature>
<dbReference type="PANTHER" id="PTHR33487">
    <property type="entry name" value="CILIA- AND FLAGELLA-ASSOCIATED PROTEIN 54"/>
    <property type="match status" value="1"/>
</dbReference>
<keyword evidence="3" id="KW-1185">Reference proteome</keyword>
<proteinExistence type="predicted"/>
<evidence type="ECO:0000313" key="2">
    <source>
        <dbReference type="EMBL" id="KAJ8046598.1"/>
    </source>
</evidence>